<dbReference type="GO" id="GO:0008270">
    <property type="term" value="F:zinc ion binding"/>
    <property type="evidence" value="ECO:0007669"/>
    <property type="project" value="UniProtKB-KW"/>
</dbReference>
<accession>A0A6A6DFQ1</accession>
<evidence type="ECO:0000256" key="6">
    <source>
        <dbReference type="ARBA" id="ARBA00023242"/>
    </source>
</evidence>
<dbReference type="PANTHER" id="PTHR40626">
    <property type="entry name" value="MIP31509P"/>
    <property type="match status" value="1"/>
</dbReference>
<feature type="region of interest" description="Disordered" evidence="7">
    <location>
        <begin position="24"/>
        <end position="50"/>
    </location>
</feature>
<evidence type="ECO:0000313" key="10">
    <source>
        <dbReference type="Proteomes" id="UP000800200"/>
    </source>
</evidence>
<comment type="subcellular location">
    <subcellularLocation>
        <location evidence="1">Nucleus</location>
    </subcellularLocation>
</comment>
<dbReference type="GO" id="GO:0006351">
    <property type="term" value="P:DNA-templated transcription"/>
    <property type="evidence" value="ECO:0007669"/>
    <property type="project" value="InterPro"/>
</dbReference>
<dbReference type="InterPro" id="IPR007219">
    <property type="entry name" value="XnlR_reg_dom"/>
</dbReference>
<dbReference type="InterPro" id="IPR051059">
    <property type="entry name" value="VerF-like"/>
</dbReference>
<evidence type="ECO:0000313" key="9">
    <source>
        <dbReference type="EMBL" id="KAF2176406.1"/>
    </source>
</evidence>
<dbReference type="GO" id="GO:0000981">
    <property type="term" value="F:DNA-binding transcription factor activity, RNA polymerase II-specific"/>
    <property type="evidence" value="ECO:0007669"/>
    <property type="project" value="InterPro"/>
</dbReference>
<feature type="domain" description="Xylanolytic transcriptional activator regulatory" evidence="8">
    <location>
        <begin position="253"/>
        <end position="460"/>
    </location>
</feature>
<keyword evidence="6" id="KW-0539">Nucleus</keyword>
<reference evidence="9" key="1">
    <citation type="journal article" date="2020" name="Stud. Mycol.">
        <title>101 Dothideomycetes genomes: a test case for predicting lifestyles and emergence of pathogens.</title>
        <authorList>
            <person name="Haridas S."/>
            <person name="Albert R."/>
            <person name="Binder M."/>
            <person name="Bloem J."/>
            <person name="Labutti K."/>
            <person name="Salamov A."/>
            <person name="Andreopoulos B."/>
            <person name="Baker S."/>
            <person name="Barry K."/>
            <person name="Bills G."/>
            <person name="Bluhm B."/>
            <person name="Cannon C."/>
            <person name="Castanera R."/>
            <person name="Culley D."/>
            <person name="Daum C."/>
            <person name="Ezra D."/>
            <person name="Gonzalez J."/>
            <person name="Henrissat B."/>
            <person name="Kuo A."/>
            <person name="Liang C."/>
            <person name="Lipzen A."/>
            <person name="Lutzoni F."/>
            <person name="Magnuson J."/>
            <person name="Mondo S."/>
            <person name="Nolan M."/>
            <person name="Ohm R."/>
            <person name="Pangilinan J."/>
            <person name="Park H.-J."/>
            <person name="Ramirez L."/>
            <person name="Alfaro M."/>
            <person name="Sun H."/>
            <person name="Tritt A."/>
            <person name="Yoshinaga Y."/>
            <person name="Zwiers L.-H."/>
            <person name="Turgeon B."/>
            <person name="Goodwin S."/>
            <person name="Spatafora J."/>
            <person name="Crous P."/>
            <person name="Grigoriev I."/>
        </authorList>
    </citation>
    <scope>NUCLEOTIDE SEQUENCE</scope>
    <source>
        <strain evidence="9">CBS 207.26</strain>
    </source>
</reference>
<keyword evidence="3" id="KW-0677">Repeat</keyword>
<evidence type="ECO:0000259" key="8">
    <source>
        <dbReference type="Pfam" id="PF04082"/>
    </source>
</evidence>
<evidence type="ECO:0000256" key="4">
    <source>
        <dbReference type="ARBA" id="ARBA00022771"/>
    </source>
</evidence>
<dbReference type="OrthoDB" id="10018191at2759"/>
<evidence type="ECO:0000256" key="3">
    <source>
        <dbReference type="ARBA" id="ARBA00022737"/>
    </source>
</evidence>
<protein>
    <recommendedName>
        <fullName evidence="8">Xylanolytic transcriptional activator regulatory domain-containing protein</fullName>
    </recommendedName>
</protein>
<proteinExistence type="predicted"/>
<dbReference type="GO" id="GO:0000978">
    <property type="term" value="F:RNA polymerase II cis-regulatory region sequence-specific DNA binding"/>
    <property type="evidence" value="ECO:0007669"/>
    <property type="project" value="InterPro"/>
</dbReference>
<evidence type="ECO:0000256" key="2">
    <source>
        <dbReference type="ARBA" id="ARBA00022723"/>
    </source>
</evidence>
<keyword evidence="10" id="KW-1185">Reference proteome</keyword>
<dbReference type="AlphaFoldDB" id="A0A6A6DFQ1"/>
<gene>
    <name evidence="9" type="ORF">K469DRAFT_678836</name>
</gene>
<dbReference type="GO" id="GO:0000785">
    <property type="term" value="C:chromatin"/>
    <property type="evidence" value="ECO:0007669"/>
    <property type="project" value="TreeGrafter"/>
</dbReference>
<organism evidence="9 10">
    <name type="scientific">Zopfia rhizophila CBS 207.26</name>
    <dbReference type="NCBI Taxonomy" id="1314779"/>
    <lineage>
        <taxon>Eukaryota</taxon>
        <taxon>Fungi</taxon>
        <taxon>Dikarya</taxon>
        <taxon>Ascomycota</taxon>
        <taxon>Pezizomycotina</taxon>
        <taxon>Dothideomycetes</taxon>
        <taxon>Dothideomycetes incertae sedis</taxon>
        <taxon>Zopfiaceae</taxon>
        <taxon>Zopfia</taxon>
    </lineage>
</organism>
<evidence type="ECO:0000256" key="1">
    <source>
        <dbReference type="ARBA" id="ARBA00004123"/>
    </source>
</evidence>
<dbReference type="GO" id="GO:0005634">
    <property type="term" value="C:nucleus"/>
    <property type="evidence" value="ECO:0007669"/>
    <property type="project" value="UniProtKB-SubCell"/>
</dbReference>
<evidence type="ECO:0000256" key="5">
    <source>
        <dbReference type="ARBA" id="ARBA00022833"/>
    </source>
</evidence>
<keyword evidence="4" id="KW-0863">Zinc-finger</keyword>
<name>A0A6A6DFQ1_9PEZI</name>
<sequence length="748" mass="84640">MMTMSSSMMTSSIYDDSQNLLPHELQSPLGQYSPPDFRNDQHENSTLHSSMHKAHETYQSSLEGGNRLICLRENLVSQGFDPRVAGQDECESPPKRRRIEVDPVLLLDQEQRQQCLSSETPLATSFETLPALSSFQPNYNSLAIDFPLLSGDITPSRRVVIPSGDGISQLTYDDSFPNSFPNFDLEEVWSFIQLDKCHSSVKQLPQVQKEKCTDLPEFLFDEWVHKKICEDATNRMPTGELAEALFPTVNELQRFFSGYVECFHRHFPIIHLPSLDLTETPSPLIFAICSIGAQYRLDRRRAKNLFALAGTMSSYALRAGLPITTGTPKPAPLWVMQTRVLLSLCGIFSEKTNVVMRTVENLGLFAIDYRLRRSLLDYNTDFTANLDWEEWISREASKRLLCGMFIISNLISTTFGINPGFSHTQDLEFEVLDEERLWNARSAKEWKEMQGPRTPRAPSTIRAVISDVVFTDRHHEDIEPYSISGFTMLIIMHAVNIHMWNLFQFTDVSCRHAFDTSRSTVQTTLLTVAFSTLARCHQVITHVRGGDDHSTTWSNAEGPLMFNCQALLRIAYVRLFSNISAFNRLTLLTDNPEDISSAVKAYTDAPQERSSYLTKSAVKAYEGFLAPVRIGHLLVRKTAALSWSIEHAVAGWDAALFLTKWVHTVETQSTILPPDAEESFILEQLKELLTEVESDYDGTGSLAAAIAQVWSTFLNDVWVWGVTPRMGNILHQLAIAYESNYRHRVQGV</sequence>
<dbReference type="Proteomes" id="UP000800200">
    <property type="component" value="Unassembled WGS sequence"/>
</dbReference>
<dbReference type="EMBL" id="ML994710">
    <property type="protein sequence ID" value="KAF2176406.1"/>
    <property type="molecule type" value="Genomic_DNA"/>
</dbReference>
<dbReference type="CDD" id="cd12148">
    <property type="entry name" value="fungal_TF_MHR"/>
    <property type="match status" value="1"/>
</dbReference>
<keyword evidence="5" id="KW-0862">Zinc</keyword>
<dbReference type="Pfam" id="PF04082">
    <property type="entry name" value="Fungal_trans"/>
    <property type="match status" value="1"/>
</dbReference>
<keyword evidence="2" id="KW-0479">Metal-binding</keyword>
<evidence type="ECO:0000256" key="7">
    <source>
        <dbReference type="SAM" id="MobiDB-lite"/>
    </source>
</evidence>
<dbReference type="PANTHER" id="PTHR40626:SF10">
    <property type="entry name" value="C2H2-TYPE DOMAIN-CONTAINING PROTEIN"/>
    <property type="match status" value="1"/>
</dbReference>